<dbReference type="PANTHER" id="PTHR42831:SF1">
    <property type="entry name" value="FE-S PROTEIN MATURATION AUXILIARY FACTOR YITW"/>
    <property type="match status" value="1"/>
</dbReference>
<dbReference type="InterPro" id="IPR002744">
    <property type="entry name" value="MIP18-like"/>
</dbReference>
<keyword evidence="3" id="KW-1185">Reference proteome</keyword>
<dbReference type="RefSeq" id="WP_347439459.1">
    <property type="nucleotide sequence ID" value="NZ_CP089291.1"/>
</dbReference>
<accession>A0ABY4CU68</accession>
<dbReference type="Gene3D" id="3.30.300.130">
    <property type="entry name" value="Fe-S cluster assembly (FSCA)"/>
    <property type="match status" value="1"/>
</dbReference>
<protein>
    <submittedName>
        <fullName evidence="2">Iron-sulfur cluster assembly protein</fullName>
    </submittedName>
</protein>
<feature type="domain" description="MIP18 family-like" evidence="1">
    <location>
        <begin position="4"/>
        <end position="77"/>
    </location>
</feature>
<organism evidence="2 3">
    <name type="scientific">Fodinisporobacter ferrooxydans</name>
    <dbReference type="NCBI Taxonomy" id="2901836"/>
    <lineage>
        <taxon>Bacteria</taxon>
        <taxon>Bacillati</taxon>
        <taxon>Bacillota</taxon>
        <taxon>Bacilli</taxon>
        <taxon>Bacillales</taxon>
        <taxon>Alicyclobacillaceae</taxon>
        <taxon>Fodinisporobacter</taxon>
    </lineage>
</organism>
<name>A0ABY4CU68_9BACL</name>
<dbReference type="Pfam" id="PF01883">
    <property type="entry name" value="FeS_assembly_P"/>
    <property type="match status" value="1"/>
</dbReference>
<sequence length="98" mass="11024">MDLEKVREQLLEVYDPELGLNVVELGLIYHMEEVADGQLVIDMTLTTPGCPMHDTMSEAVEWAAGRVDGVEDVRVNVVWNPPWTPARMNDQARAKLGF</sequence>
<proteinExistence type="predicted"/>
<gene>
    <name evidence="2" type="ORF">LSG31_07435</name>
</gene>
<evidence type="ECO:0000259" key="1">
    <source>
        <dbReference type="Pfam" id="PF01883"/>
    </source>
</evidence>
<evidence type="ECO:0000313" key="2">
    <source>
        <dbReference type="EMBL" id="UOF92796.1"/>
    </source>
</evidence>
<dbReference type="InterPro" id="IPR034904">
    <property type="entry name" value="FSCA_dom_sf"/>
</dbReference>
<dbReference type="InterPro" id="IPR052339">
    <property type="entry name" value="Fe-S_Maturation_MIP18"/>
</dbReference>
<dbReference type="PANTHER" id="PTHR42831">
    <property type="entry name" value="FE-S PROTEIN MATURATION AUXILIARY FACTOR YITW"/>
    <property type="match status" value="1"/>
</dbReference>
<dbReference type="SUPFAM" id="SSF117916">
    <property type="entry name" value="Fe-S cluster assembly (FSCA) domain-like"/>
    <property type="match status" value="1"/>
</dbReference>
<reference evidence="2" key="1">
    <citation type="submission" date="2021-12" db="EMBL/GenBank/DDBJ databases">
        <title>Alicyclobacillaceae gen. nov., sp. nov., isolated from chalcocite enrichment system.</title>
        <authorList>
            <person name="Jiang Z."/>
        </authorList>
    </citation>
    <scope>NUCLEOTIDE SEQUENCE</scope>
    <source>
        <strain evidence="2">MYW30-H2</strain>
    </source>
</reference>
<evidence type="ECO:0000313" key="3">
    <source>
        <dbReference type="Proteomes" id="UP000830167"/>
    </source>
</evidence>
<dbReference type="Proteomes" id="UP000830167">
    <property type="component" value="Chromosome"/>
</dbReference>
<dbReference type="EMBL" id="CP089291">
    <property type="protein sequence ID" value="UOF92796.1"/>
    <property type="molecule type" value="Genomic_DNA"/>
</dbReference>